<comment type="catalytic activity">
    <reaction evidence="8">
        <text>(6R)-10-formyltetrahydrofolate + 5-amino-1-(5-phospho-beta-D-ribosyl)imidazole-4-carboxamide = 5-formamido-1-(5-phospho-D-ribosyl)imidazole-4-carboxamide + (6S)-5,6,7,8-tetrahydrofolate</text>
        <dbReference type="Rhea" id="RHEA:22192"/>
        <dbReference type="ChEBI" id="CHEBI:57453"/>
        <dbReference type="ChEBI" id="CHEBI:58467"/>
        <dbReference type="ChEBI" id="CHEBI:58475"/>
        <dbReference type="ChEBI" id="CHEBI:195366"/>
        <dbReference type="EC" id="2.1.2.3"/>
    </reaction>
</comment>
<feature type="domain" description="MGS-like" evidence="10">
    <location>
        <begin position="1"/>
        <end position="134"/>
    </location>
</feature>
<keyword evidence="7" id="KW-0511">Multifunctional enzyme</keyword>
<dbReference type="HAMAP" id="MF_00139">
    <property type="entry name" value="PurH"/>
    <property type="match status" value="1"/>
</dbReference>
<dbReference type="GO" id="GO:0003937">
    <property type="term" value="F:IMP cyclohydrolase activity"/>
    <property type="evidence" value="ECO:0007669"/>
    <property type="project" value="UniProtKB-EC"/>
</dbReference>
<comment type="pathway">
    <text evidence="1">Purine metabolism; IMP biosynthesis via de novo pathway; IMP from 5-formamido-1-(5-phospho-D-ribosyl)imidazole-4-carboxamide: step 1/1.</text>
</comment>
<dbReference type="InterPro" id="IPR002695">
    <property type="entry name" value="PurH-like"/>
</dbReference>
<dbReference type="EMBL" id="CAFABE010000062">
    <property type="protein sequence ID" value="CAB4831579.1"/>
    <property type="molecule type" value="Genomic_DNA"/>
</dbReference>
<name>A0A6J7DK38_9ZZZZ</name>
<evidence type="ECO:0000256" key="6">
    <source>
        <dbReference type="ARBA" id="ARBA00022801"/>
    </source>
</evidence>
<dbReference type="GO" id="GO:0005829">
    <property type="term" value="C:cytosol"/>
    <property type="evidence" value="ECO:0007669"/>
    <property type="project" value="TreeGrafter"/>
</dbReference>
<keyword evidence="6" id="KW-0378">Hydrolase</keyword>
<dbReference type="InterPro" id="IPR011607">
    <property type="entry name" value="MGS-like_dom"/>
</dbReference>
<dbReference type="AlphaFoldDB" id="A0A6J7DK38"/>
<evidence type="ECO:0000313" key="13">
    <source>
        <dbReference type="EMBL" id="CAB5012246.1"/>
    </source>
</evidence>
<sequence>MRALLSVYDKSGIESFAKGLQELGVELVASGQTAAALAAAGIEHVSVESITQSPEMLGGRVKTLHPKIHGGILADRSKAEHLKDLDDNSIELIDLVVCNLYPFSSDPSIELIDVGGPTMVRAAAKNFAHVGVVVSPEDYDGLLQELKENGALSASTRGSLATKAFAHTASYDAAIVAWLQSGGPDGSTSVEDPLLPETIPLVLERADVLRYGENPHQRGARYRIAGSATWWDSVEQLSGTGLSYLNLFDADAAWRLVHELSSDANGHAAVAIIKHANACGAAVNTEPAQAFAEALAADPLSAFGGIVAFSSPITSEIAAAIAEGPQADVIIAPKIDENAVEILRSRRKATRLLAANAPEAMFRQLRSLSSGMLVQGADDIEVPRSEWSVATQRQPTDQEWNDMTLAWRVCARTTSNAIALARGGKAVGIGAGQQSRVVAAELAVAKAGGEVVGSAGASDAFFPFPDGMEVLIHAGVSAVVQPGGSVRDDEVTAVADAAGITMVHTGERHFRH</sequence>
<dbReference type="GO" id="GO:0004643">
    <property type="term" value="F:phosphoribosylaminoimidazolecarboxamide formyltransferase activity"/>
    <property type="evidence" value="ECO:0007669"/>
    <property type="project" value="UniProtKB-EC"/>
</dbReference>
<dbReference type="InterPro" id="IPR024051">
    <property type="entry name" value="AICAR_Tfase_dup_dom_sf"/>
</dbReference>
<reference evidence="12" key="1">
    <citation type="submission" date="2020-05" db="EMBL/GenBank/DDBJ databases">
        <authorList>
            <person name="Chiriac C."/>
            <person name="Salcher M."/>
            <person name="Ghai R."/>
            <person name="Kavagutti S V."/>
        </authorList>
    </citation>
    <scope>NUCLEOTIDE SEQUENCE</scope>
</reference>
<dbReference type="PIRSF" id="PIRSF000414">
    <property type="entry name" value="AICARFT_IMPCHas"/>
    <property type="match status" value="1"/>
</dbReference>
<evidence type="ECO:0000256" key="3">
    <source>
        <dbReference type="ARBA" id="ARBA00007667"/>
    </source>
</evidence>
<dbReference type="EMBL" id="CAFBLT010000001">
    <property type="protein sequence ID" value="CAB4869214.1"/>
    <property type="molecule type" value="Genomic_DNA"/>
</dbReference>
<dbReference type="Gene3D" id="3.40.140.20">
    <property type="match status" value="2"/>
</dbReference>
<dbReference type="CDD" id="cd01421">
    <property type="entry name" value="IMPCH"/>
    <property type="match status" value="1"/>
</dbReference>
<dbReference type="Pfam" id="PF01808">
    <property type="entry name" value="AICARFT_IMPCHas"/>
    <property type="match status" value="1"/>
</dbReference>
<dbReference type="SMART" id="SM00851">
    <property type="entry name" value="MGS"/>
    <property type="match status" value="1"/>
</dbReference>
<dbReference type="SUPFAM" id="SSF53927">
    <property type="entry name" value="Cytidine deaminase-like"/>
    <property type="match status" value="1"/>
</dbReference>
<dbReference type="SMART" id="SM00798">
    <property type="entry name" value="AICARFT_IMPCHas"/>
    <property type="match status" value="1"/>
</dbReference>
<dbReference type="PANTHER" id="PTHR11692:SF0">
    <property type="entry name" value="BIFUNCTIONAL PURINE BIOSYNTHESIS PROTEIN ATIC"/>
    <property type="match status" value="1"/>
</dbReference>
<comment type="pathway">
    <text evidence="2">Purine metabolism; IMP biosynthesis via de novo pathway; 5-formamido-1-(5-phospho-D-ribosyl)imidazole-4-carboxamide from 5-amino-1-(5-phospho-D-ribosyl)imidazole-4-carboxamide (10-formyl THF route): step 1/1.</text>
</comment>
<organism evidence="12">
    <name type="scientific">freshwater metagenome</name>
    <dbReference type="NCBI Taxonomy" id="449393"/>
    <lineage>
        <taxon>unclassified sequences</taxon>
        <taxon>metagenomes</taxon>
        <taxon>ecological metagenomes</taxon>
    </lineage>
</organism>
<evidence type="ECO:0000313" key="12">
    <source>
        <dbReference type="EMBL" id="CAB4869214.1"/>
    </source>
</evidence>
<comment type="catalytic activity">
    <reaction evidence="9">
        <text>IMP + H2O = 5-formamido-1-(5-phospho-D-ribosyl)imidazole-4-carboxamide</text>
        <dbReference type="Rhea" id="RHEA:18445"/>
        <dbReference type="ChEBI" id="CHEBI:15377"/>
        <dbReference type="ChEBI" id="CHEBI:58053"/>
        <dbReference type="ChEBI" id="CHEBI:58467"/>
        <dbReference type="EC" id="3.5.4.10"/>
    </reaction>
</comment>
<dbReference type="FunFam" id="3.40.140.20:FF:000001">
    <property type="entry name" value="Bifunctional purine biosynthesis protein PurH"/>
    <property type="match status" value="1"/>
</dbReference>
<dbReference type="FunFam" id="3.40.50.1380:FF:000001">
    <property type="entry name" value="Bifunctional purine biosynthesis protein PurH"/>
    <property type="match status" value="1"/>
</dbReference>
<proteinExistence type="inferred from homology"/>
<dbReference type="PROSITE" id="PS51855">
    <property type="entry name" value="MGS"/>
    <property type="match status" value="1"/>
</dbReference>
<keyword evidence="5" id="KW-0658">Purine biosynthesis</keyword>
<gene>
    <name evidence="11" type="ORF">UFOPK3164_01237</name>
    <name evidence="12" type="ORF">UFOPK3427_00682</name>
    <name evidence="13" type="ORF">UFOPK4112_00375</name>
</gene>
<evidence type="ECO:0000259" key="10">
    <source>
        <dbReference type="PROSITE" id="PS51855"/>
    </source>
</evidence>
<evidence type="ECO:0000256" key="1">
    <source>
        <dbReference type="ARBA" id="ARBA00004844"/>
    </source>
</evidence>
<dbReference type="NCBIfam" id="NF002049">
    <property type="entry name" value="PRK00881.1"/>
    <property type="match status" value="1"/>
</dbReference>
<dbReference type="InterPro" id="IPR016193">
    <property type="entry name" value="Cytidine_deaminase-like"/>
</dbReference>
<evidence type="ECO:0000256" key="7">
    <source>
        <dbReference type="ARBA" id="ARBA00023268"/>
    </source>
</evidence>
<dbReference type="UniPathway" id="UPA00074">
    <property type="reaction ID" value="UER00133"/>
</dbReference>
<keyword evidence="4" id="KW-0808">Transferase</keyword>
<evidence type="ECO:0000256" key="2">
    <source>
        <dbReference type="ARBA" id="ARBA00004954"/>
    </source>
</evidence>
<evidence type="ECO:0000256" key="4">
    <source>
        <dbReference type="ARBA" id="ARBA00022679"/>
    </source>
</evidence>
<dbReference type="SUPFAM" id="SSF52335">
    <property type="entry name" value="Methylglyoxal synthase-like"/>
    <property type="match status" value="1"/>
</dbReference>
<dbReference type="NCBIfam" id="TIGR00355">
    <property type="entry name" value="purH"/>
    <property type="match status" value="1"/>
</dbReference>
<comment type="similarity">
    <text evidence="3">Belongs to the PurH family.</text>
</comment>
<evidence type="ECO:0000256" key="8">
    <source>
        <dbReference type="ARBA" id="ARBA00050488"/>
    </source>
</evidence>
<accession>A0A6J7DK38</accession>
<dbReference type="EMBL" id="CAFBPM010000003">
    <property type="protein sequence ID" value="CAB5012246.1"/>
    <property type="molecule type" value="Genomic_DNA"/>
</dbReference>
<dbReference type="Gene3D" id="3.40.50.1380">
    <property type="entry name" value="Methylglyoxal synthase-like domain"/>
    <property type="match status" value="1"/>
</dbReference>
<dbReference type="Pfam" id="PF02142">
    <property type="entry name" value="MGS"/>
    <property type="match status" value="1"/>
</dbReference>
<evidence type="ECO:0000313" key="11">
    <source>
        <dbReference type="EMBL" id="CAB4831579.1"/>
    </source>
</evidence>
<dbReference type="InterPro" id="IPR036914">
    <property type="entry name" value="MGS-like_dom_sf"/>
</dbReference>
<evidence type="ECO:0000256" key="9">
    <source>
        <dbReference type="ARBA" id="ARBA00050687"/>
    </source>
</evidence>
<dbReference type="PANTHER" id="PTHR11692">
    <property type="entry name" value="BIFUNCTIONAL PURINE BIOSYNTHESIS PROTEIN PURH"/>
    <property type="match status" value="1"/>
</dbReference>
<dbReference type="GO" id="GO:0006189">
    <property type="term" value="P:'de novo' IMP biosynthetic process"/>
    <property type="evidence" value="ECO:0007669"/>
    <property type="project" value="UniProtKB-UniPathway"/>
</dbReference>
<evidence type="ECO:0000256" key="5">
    <source>
        <dbReference type="ARBA" id="ARBA00022755"/>
    </source>
</evidence>
<protein>
    <submittedName>
        <fullName evidence="12">Unannotated protein</fullName>
    </submittedName>
</protein>